<organism evidence="1 2">
    <name type="scientific">Nibrella viscosa</name>
    <dbReference type="NCBI Taxonomy" id="1084524"/>
    <lineage>
        <taxon>Bacteria</taxon>
        <taxon>Pseudomonadati</taxon>
        <taxon>Bacteroidota</taxon>
        <taxon>Cytophagia</taxon>
        <taxon>Cytophagales</taxon>
        <taxon>Spirosomataceae</taxon>
        <taxon>Nibrella</taxon>
    </lineage>
</organism>
<evidence type="ECO:0000313" key="1">
    <source>
        <dbReference type="EMBL" id="GAA4394695.1"/>
    </source>
</evidence>
<comment type="caution">
    <text evidence="1">The sequence shown here is derived from an EMBL/GenBank/DDBJ whole genome shotgun (WGS) entry which is preliminary data.</text>
</comment>
<keyword evidence="2" id="KW-1185">Reference proteome</keyword>
<proteinExistence type="predicted"/>
<dbReference type="EMBL" id="BAABHB010000001">
    <property type="protein sequence ID" value="GAA4394695.1"/>
    <property type="molecule type" value="Genomic_DNA"/>
</dbReference>
<reference evidence="2" key="1">
    <citation type="journal article" date="2019" name="Int. J. Syst. Evol. Microbiol.">
        <title>The Global Catalogue of Microorganisms (GCM) 10K type strain sequencing project: providing services to taxonomists for standard genome sequencing and annotation.</title>
        <authorList>
            <consortium name="The Broad Institute Genomics Platform"/>
            <consortium name="The Broad Institute Genome Sequencing Center for Infectious Disease"/>
            <person name="Wu L."/>
            <person name="Ma J."/>
        </authorList>
    </citation>
    <scope>NUCLEOTIDE SEQUENCE [LARGE SCALE GENOMIC DNA]</scope>
    <source>
        <strain evidence="2">JCM 17925</strain>
    </source>
</reference>
<accession>A0ABP8JQK2</accession>
<name>A0ABP8JQK2_9BACT</name>
<dbReference type="Proteomes" id="UP001500936">
    <property type="component" value="Unassembled WGS sequence"/>
</dbReference>
<dbReference type="RefSeq" id="WP_345262793.1">
    <property type="nucleotide sequence ID" value="NZ_BAABHB010000001.1"/>
</dbReference>
<sequence length="152" mass="17039">MKTALFLIATFAWVWPTSIAHVAWAKHSRPGDDNLSLPASTSLLLNNRPLEYALFSVRSRGMLRLVANYPESAEPACIPFRIYRQRGGTSVSIDNIDSNEVFYELDIYRALVRAIPGDNLVIEPVSPAYKAAKRIVRVNIIWLWLVPPGQGC</sequence>
<protein>
    <submittedName>
        <fullName evidence="1">Uncharacterized protein</fullName>
    </submittedName>
</protein>
<gene>
    <name evidence="1" type="ORF">GCM10023187_00800</name>
</gene>
<evidence type="ECO:0000313" key="2">
    <source>
        <dbReference type="Proteomes" id="UP001500936"/>
    </source>
</evidence>